<dbReference type="PANTHER" id="PTHR11211">
    <property type="entry name" value="IROQUOIS-CLASS HOMEODOMAIN PROTEIN IRX"/>
    <property type="match status" value="1"/>
</dbReference>
<dbReference type="AlphaFoldDB" id="A0AAN9BZD6"/>
<evidence type="ECO:0000256" key="7">
    <source>
        <dbReference type="SAM" id="MobiDB-lite"/>
    </source>
</evidence>
<dbReference type="Proteomes" id="UP001374579">
    <property type="component" value="Unassembled WGS sequence"/>
</dbReference>
<feature type="region of interest" description="Disordered" evidence="7">
    <location>
        <begin position="210"/>
        <end position="302"/>
    </location>
</feature>
<evidence type="ECO:0000256" key="4">
    <source>
        <dbReference type="ARBA" id="ARBA00023155"/>
    </source>
</evidence>
<gene>
    <name evidence="9" type="ORF">V1264_000237</name>
</gene>
<dbReference type="Pfam" id="PF05920">
    <property type="entry name" value="Homeobox_KN"/>
    <property type="match status" value="1"/>
</dbReference>
<dbReference type="SUPFAM" id="SSF46689">
    <property type="entry name" value="Homeodomain-like"/>
    <property type="match status" value="1"/>
</dbReference>
<dbReference type="InterPro" id="IPR017970">
    <property type="entry name" value="Homeobox_CS"/>
</dbReference>
<feature type="compositionally biased region" description="Basic and acidic residues" evidence="7">
    <location>
        <begin position="546"/>
        <end position="555"/>
    </location>
</feature>
<keyword evidence="3 6" id="KW-0238">DNA-binding</keyword>
<feature type="region of interest" description="Disordered" evidence="7">
    <location>
        <begin position="357"/>
        <end position="383"/>
    </location>
</feature>
<name>A0AAN9BZD6_9CAEN</name>
<keyword evidence="5 6" id="KW-0539">Nucleus</keyword>
<accession>A0AAN9BZD6</accession>
<evidence type="ECO:0000256" key="1">
    <source>
        <dbReference type="ARBA" id="ARBA00004123"/>
    </source>
</evidence>
<evidence type="ECO:0000256" key="3">
    <source>
        <dbReference type="ARBA" id="ARBA00023125"/>
    </source>
</evidence>
<dbReference type="FunFam" id="1.10.10.60:FF:000003">
    <property type="entry name" value="Iroquois-class homeobox protein IRX"/>
    <property type="match status" value="1"/>
</dbReference>
<dbReference type="PROSITE" id="PS00027">
    <property type="entry name" value="HOMEOBOX_1"/>
    <property type="match status" value="1"/>
</dbReference>
<feature type="compositionally biased region" description="Acidic residues" evidence="7">
    <location>
        <begin position="245"/>
        <end position="262"/>
    </location>
</feature>
<organism evidence="9 10">
    <name type="scientific">Littorina saxatilis</name>
    <dbReference type="NCBI Taxonomy" id="31220"/>
    <lineage>
        <taxon>Eukaryota</taxon>
        <taxon>Metazoa</taxon>
        <taxon>Spiralia</taxon>
        <taxon>Lophotrochozoa</taxon>
        <taxon>Mollusca</taxon>
        <taxon>Gastropoda</taxon>
        <taxon>Caenogastropoda</taxon>
        <taxon>Littorinimorpha</taxon>
        <taxon>Littorinoidea</taxon>
        <taxon>Littorinidae</taxon>
        <taxon>Littorina</taxon>
    </lineage>
</organism>
<feature type="region of interest" description="Disordered" evidence="7">
    <location>
        <begin position="507"/>
        <end position="561"/>
    </location>
</feature>
<sequence length="561" mass="59625">MFSRAAFSVPFSSADVHAVSKATSPQTSPGVPMMCEDGRPYVVDPASGRRVCVSHLAPEGVHAHMHAGGALPGGLKSLASPLGSVMPGALDGAAFYNHPLLRGMHMRPERLAQCLTPVGHPMGFDPTVGTHPYGLLYAGFDVNGLGMRKAATRETTGPLKAWLHEHKKNPYPTKAEKIMLAIITKMTLTQVSTWFANARRRLKKENRLFTGRDTDNDDQDDDMHDKDDDDNDTDGTPKHLRDPGDSDEDINVDDSDISDNEDASSTSTTNPTTTTTTTTSSVSSPGANLNPLSSPSSSSLSPFPCTPPFHSHLIPRPGPMPVYPMHGWNGMEASPHGLLSAVPVPAASLVQRDSVAPKLGGALPNGSNSSRTSSSSRPSPAVAAAVTSRPKIWSISQIIHSDAPLPASVVSSAPVTSSGDEDVSAQRLNKGERAPHPSSFRELNIPSSVQRQDFLHHRLTSPFRTLESAEARLASRHASAFLVPGPHLSWVAPPLGLRLDNPCREMSVAKGNESGEDGNPDVGEASPKSEGGAPESGLQTEALDLQTKKEEKDTQIAKVIT</sequence>
<dbReference type="CDD" id="cd00086">
    <property type="entry name" value="homeodomain"/>
    <property type="match status" value="1"/>
</dbReference>
<dbReference type="PANTHER" id="PTHR11211:SF40">
    <property type="entry name" value="MIRROR, ISOFORM C"/>
    <property type="match status" value="1"/>
</dbReference>
<evidence type="ECO:0000256" key="2">
    <source>
        <dbReference type="ARBA" id="ARBA00008446"/>
    </source>
</evidence>
<dbReference type="GO" id="GO:0048468">
    <property type="term" value="P:cell development"/>
    <property type="evidence" value="ECO:0007669"/>
    <property type="project" value="TreeGrafter"/>
</dbReference>
<comment type="caution">
    <text evidence="9">The sequence shown here is derived from an EMBL/GenBank/DDBJ whole genome shotgun (WGS) entry which is preliminary data.</text>
</comment>
<dbReference type="InterPro" id="IPR001356">
    <property type="entry name" value="HD"/>
</dbReference>
<feature type="DNA-binding region" description="Homeobox" evidence="6">
    <location>
        <begin position="150"/>
        <end position="206"/>
    </location>
</feature>
<comment type="similarity">
    <text evidence="2">Belongs to the TALE/IRO homeobox family.</text>
</comment>
<evidence type="ECO:0000256" key="6">
    <source>
        <dbReference type="PROSITE-ProRule" id="PRU00108"/>
    </source>
</evidence>
<reference evidence="9 10" key="1">
    <citation type="submission" date="2024-02" db="EMBL/GenBank/DDBJ databases">
        <title>Chromosome-scale genome assembly of the rough periwinkle Littorina saxatilis.</title>
        <authorList>
            <person name="De Jode A."/>
            <person name="Faria R."/>
            <person name="Formenti G."/>
            <person name="Sims Y."/>
            <person name="Smith T.P."/>
            <person name="Tracey A."/>
            <person name="Wood J.M.D."/>
            <person name="Zagrodzka Z.B."/>
            <person name="Johannesson K."/>
            <person name="Butlin R.K."/>
            <person name="Leder E.H."/>
        </authorList>
    </citation>
    <scope>NUCLEOTIDE SEQUENCE [LARGE SCALE GENOMIC DNA]</scope>
    <source>
        <strain evidence="9">Snail1</strain>
        <tissue evidence="9">Muscle</tissue>
    </source>
</reference>
<proteinExistence type="inferred from homology"/>
<dbReference type="EMBL" id="JBAMIC010000001">
    <property type="protein sequence ID" value="KAK7114120.1"/>
    <property type="molecule type" value="Genomic_DNA"/>
</dbReference>
<feature type="region of interest" description="Disordered" evidence="7">
    <location>
        <begin position="409"/>
        <end position="439"/>
    </location>
</feature>
<feature type="compositionally biased region" description="Basic and acidic residues" evidence="7">
    <location>
        <begin position="235"/>
        <end position="244"/>
    </location>
</feature>
<feature type="compositionally biased region" description="Low complexity" evidence="7">
    <location>
        <begin position="263"/>
        <end position="302"/>
    </location>
</feature>
<dbReference type="GO" id="GO:0005634">
    <property type="term" value="C:nucleus"/>
    <property type="evidence" value="ECO:0007669"/>
    <property type="project" value="UniProtKB-SubCell"/>
</dbReference>
<keyword evidence="4 6" id="KW-0371">Homeobox</keyword>
<protein>
    <recommendedName>
        <fullName evidence="8">Homeobox domain-containing protein</fullName>
    </recommendedName>
</protein>
<feature type="compositionally biased region" description="Acidic residues" evidence="7">
    <location>
        <begin position="215"/>
        <end position="233"/>
    </location>
</feature>
<comment type="subcellular location">
    <subcellularLocation>
        <location evidence="1 6">Nucleus</location>
    </subcellularLocation>
</comment>
<dbReference type="InterPro" id="IPR008422">
    <property type="entry name" value="KN_HD"/>
</dbReference>
<dbReference type="SMART" id="SM00389">
    <property type="entry name" value="HOX"/>
    <property type="match status" value="1"/>
</dbReference>
<feature type="compositionally biased region" description="Low complexity" evidence="7">
    <location>
        <begin position="369"/>
        <end position="383"/>
    </location>
</feature>
<keyword evidence="10" id="KW-1185">Reference proteome</keyword>
<dbReference type="GO" id="GO:0000978">
    <property type="term" value="F:RNA polymerase II cis-regulatory region sequence-specific DNA binding"/>
    <property type="evidence" value="ECO:0007669"/>
    <property type="project" value="TreeGrafter"/>
</dbReference>
<evidence type="ECO:0000313" key="10">
    <source>
        <dbReference type="Proteomes" id="UP001374579"/>
    </source>
</evidence>
<dbReference type="Gene3D" id="1.10.10.60">
    <property type="entry name" value="Homeodomain-like"/>
    <property type="match status" value="1"/>
</dbReference>
<evidence type="ECO:0000313" key="9">
    <source>
        <dbReference type="EMBL" id="KAK7114120.1"/>
    </source>
</evidence>
<feature type="domain" description="Homeobox" evidence="8">
    <location>
        <begin position="148"/>
        <end position="205"/>
    </location>
</feature>
<evidence type="ECO:0000259" key="8">
    <source>
        <dbReference type="PROSITE" id="PS50071"/>
    </source>
</evidence>
<evidence type="ECO:0000256" key="5">
    <source>
        <dbReference type="ARBA" id="ARBA00023242"/>
    </source>
</evidence>
<dbReference type="GO" id="GO:0000981">
    <property type="term" value="F:DNA-binding transcription factor activity, RNA polymerase II-specific"/>
    <property type="evidence" value="ECO:0007669"/>
    <property type="project" value="InterPro"/>
</dbReference>
<dbReference type="PROSITE" id="PS50071">
    <property type="entry name" value="HOMEOBOX_2"/>
    <property type="match status" value="1"/>
</dbReference>
<dbReference type="InterPro" id="IPR009057">
    <property type="entry name" value="Homeodomain-like_sf"/>
</dbReference>
<dbReference type="GO" id="GO:0030182">
    <property type="term" value="P:neuron differentiation"/>
    <property type="evidence" value="ECO:0007669"/>
    <property type="project" value="TreeGrafter"/>
</dbReference>
<feature type="compositionally biased region" description="Low complexity" evidence="7">
    <location>
        <begin position="409"/>
        <end position="418"/>
    </location>
</feature>